<dbReference type="GO" id="GO:0000932">
    <property type="term" value="C:P-body"/>
    <property type="evidence" value="ECO:0007669"/>
    <property type="project" value="TreeGrafter"/>
</dbReference>
<dbReference type="Pfam" id="PF00773">
    <property type="entry name" value="RNB"/>
    <property type="match status" value="1"/>
</dbReference>
<dbReference type="Pfam" id="PF23214">
    <property type="entry name" value="SH3_CYT4"/>
    <property type="match status" value="1"/>
</dbReference>
<feature type="domain" description="RNB" evidence="2">
    <location>
        <begin position="570"/>
        <end position="915"/>
    </location>
</feature>
<dbReference type="InterPro" id="IPR050180">
    <property type="entry name" value="RNR_Ribonuclease"/>
</dbReference>
<evidence type="ECO:0000259" key="2">
    <source>
        <dbReference type="SMART" id="SM00955"/>
    </source>
</evidence>
<evidence type="ECO:0000256" key="1">
    <source>
        <dbReference type="SAM" id="MobiDB-lite"/>
    </source>
</evidence>
<dbReference type="GO" id="GO:0000175">
    <property type="term" value="F:3'-5'-RNA exonuclease activity"/>
    <property type="evidence" value="ECO:0007669"/>
    <property type="project" value="TreeGrafter"/>
</dbReference>
<dbReference type="Proteomes" id="UP000053599">
    <property type="component" value="Unassembled WGS sequence"/>
</dbReference>
<dbReference type="InterPro" id="IPR056624">
    <property type="entry name" value="WH_CYT4"/>
</dbReference>
<dbReference type="PANTHER" id="PTHR23355:SF65">
    <property type="entry name" value="EXORIBONUCLEASE CYT-4, PUTATIVE (AFU_ORTHOLOGUE AFUA_7G01550)-RELATED"/>
    <property type="match status" value="1"/>
</dbReference>
<gene>
    <name evidence="3" type="ORF">PV11_03656</name>
</gene>
<accession>A0A0D1VYL5</accession>
<evidence type="ECO:0000313" key="3">
    <source>
        <dbReference type="EMBL" id="KIV81470.1"/>
    </source>
</evidence>
<dbReference type="SUPFAM" id="SSF50249">
    <property type="entry name" value="Nucleic acid-binding proteins"/>
    <property type="match status" value="1"/>
</dbReference>
<dbReference type="SMART" id="SM00955">
    <property type="entry name" value="RNB"/>
    <property type="match status" value="1"/>
</dbReference>
<dbReference type="InterPro" id="IPR001900">
    <property type="entry name" value="RNase_II/R"/>
</dbReference>
<feature type="region of interest" description="Disordered" evidence="1">
    <location>
        <begin position="62"/>
        <end position="105"/>
    </location>
</feature>
<protein>
    <recommendedName>
        <fullName evidence="2">RNB domain-containing protein</fullName>
    </recommendedName>
</protein>
<dbReference type="GO" id="GO:0006402">
    <property type="term" value="P:mRNA catabolic process"/>
    <property type="evidence" value="ECO:0007669"/>
    <property type="project" value="TreeGrafter"/>
</dbReference>
<dbReference type="AlphaFoldDB" id="A0A0D1VYL5"/>
<dbReference type="InterPro" id="IPR056625">
    <property type="entry name" value="SH3_CYT4"/>
</dbReference>
<sequence length="1080" mass="121571">MWTSGTQIRTLNPYKTLYVCPACHRHLRRQFATLLQRKNDSTTGTIRGDVARARCIPSNRARSLSLTGKLRSQAQTSQSPTTSVAPPDSIPEPPSPTFKQKPTENSVIRDHLRAWSLQNQRNQAENAEARYNSPARLSTLPQSLFIEETPYDEREPEEELDEHGEAEGAWGMRLGIGDLFYIRSKMVKGRPQFGVYLGMVGFQSQILLEDGRWVMEDKVNIEVCPVFRGFASQAEVQSITKHLPVKPLEMTKDGLAIKVIRHFADDVPHGAAADLKQRIEKLRDDINEFRRENLPILDTIYEQIAQDDKYVFVLYDDIFRKLFGLGQDRLPYAAQVAVFLALDKQLDTIQPVVRLRDAEAFTFLPRRLVKGNERVRGWARQYQESAAEAALGKNVSHDIERNPLTAFVDKARRLILKSRALRSPTTTGTLGPSSIQSISNDKIATKETGIDFSEQDKVILEFLWDCYVREPWPMLKNRNHSIGSLILRAIGAYPKLRLERKIGSLLLQEMGVLAPWATQAYQHIGFQIPEARAASEVDDICAESDRVCDELGLTENPHHGLLEDSMASLRQDLGDMPVFCVDGGSTQIRDDGYSLEADNDHPGTYWIHVHVAHPSAFIGPDHIFSKRAERLGQTLYGPRYYPMFPEGFAQAMSLRAGAPSLTVSTLMTENGEVKDIKIRPTMIRNVINLEPAAVAAVLGQSQPEMAHLIVGQKAGTTIDLEKPVPEAQLEAARKHQQTLQKLHKLLLARSRARRSEIPEYASFPLTIYPVSVHVDHVEQDNDPNRLFRSYHYLGDPAIKYSSLRHEKTFLISERENDDTLTGMNMVLASESAGKWFAARGIPACFQGALTQPGYPLSVLNKMAQHELKRFPLQQNSSEPLPHVYLDSTAYLRCTSPIRRCTDVLAHWQVDAYLRAEAQNLISPGMRADSIELPFTKEMMDDYIVQQEFRQRRGVLEAESTDRRTWLLRALFRAFHFKEAPLPETWDLRIQKRSETILRDGDTGLTGRLLPFNAPARLLETPEGWEKSATHASYVPVKIELVDVAQGSVFCKAVGPPSVKANFTDPICAIGYSGTQGNASS</sequence>
<evidence type="ECO:0000313" key="4">
    <source>
        <dbReference type="Proteomes" id="UP000053599"/>
    </source>
</evidence>
<dbReference type="Pfam" id="PF23216">
    <property type="entry name" value="WHD_CYT4"/>
    <property type="match status" value="1"/>
</dbReference>
<dbReference type="InterPro" id="IPR012340">
    <property type="entry name" value="NA-bd_OB-fold"/>
</dbReference>
<dbReference type="HOGENOM" id="CLU_002512_0_1_1"/>
<feature type="compositionally biased region" description="Low complexity" evidence="1">
    <location>
        <begin position="72"/>
        <end position="87"/>
    </location>
</feature>
<dbReference type="EMBL" id="KN846952">
    <property type="protein sequence ID" value="KIV81470.1"/>
    <property type="molecule type" value="Genomic_DNA"/>
</dbReference>
<dbReference type="PANTHER" id="PTHR23355">
    <property type="entry name" value="RIBONUCLEASE"/>
    <property type="match status" value="1"/>
</dbReference>
<proteinExistence type="predicted"/>
<organism evidence="3 4">
    <name type="scientific">Exophiala sideris</name>
    <dbReference type="NCBI Taxonomy" id="1016849"/>
    <lineage>
        <taxon>Eukaryota</taxon>
        <taxon>Fungi</taxon>
        <taxon>Dikarya</taxon>
        <taxon>Ascomycota</taxon>
        <taxon>Pezizomycotina</taxon>
        <taxon>Eurotiomycetes</taxon>
        <taxon>Chaetothyriomycetidae</taxon>
        <taxon>Chaetothyriales</taxon>
        <taxon>Herpotrichiellaceae</taxon>
        <taxon>Exophiala</taxon>
    </lineage>
</organism>
<dbReference type="GO" id="GO:0003723">
    <property type="term" value="F:RNA binding"/>
    <property type="evidence" value="ECO:0007669"/>
    <property type="project" value="InterPro"/>
</dbReference>
<reference evidence="3 4" key="1">
    <citation type="submission" date="2015-01" db="EMBL/GenBank/DDBJ databases">
        <title>The Genome Sequence of Exophiala sideris CBS121828.</title>
        <authorList>
            <consortium name="The Broad Institute Genomics Platform"/>
            <person name="Cuomo C."/>
            <person name="de Hoog S."/>
            <person name="Gorbushina A."/>
            <person name="Stielow B."/>
            <person name="Teixiera M."/>
            <person name="Abouelleil A."/>
            <person name="Chapman S.B."/>
            <person name="Priest M."/>
            <person name="Young S.K."/>
            <person name="Wortman J."/>
            <person name="Nusbaum C."/>
            <person name="Birren B."/>
        </authorList>
    </citation>
    <scope>NUCLEOTIDE SEQUENCE [LARGE SCALE GENOMIC DNA]</scope>
    <source>
        <strain evidence="3 4">CBS 121828</strain>
    </source>
</reference>
<name>A0A0D1VYL5_9EURO</name>
<dbReference type="STRING" id="1016849.A0A0D1VYL5"/>
<dbReference type="OrthoDB" id="2285229at2759"/>